<evidence type="ECO:0000259" key="1">
    <source>
        <dbReference type="PROSITE" id="PS50943"/>
    </source>
</evidence>
<dbReference type="SUPFAM" id="SSF47413">
    <property type="entry name" value="lambda repressor-like DNA-binding domains"/>
    <property type="match status" value="1"/>
</dbReference>
<gene>
    <name evidence="2" type="ORF">A1sIIB76_04380</name>
</gene>
<reference evidence="2 3" key="1">
    <citation type="submission" date="2016-07" db="EMBL/GenBank/DDBJ databases">
        <title>High microdiversification within the ubiquitous acI lineage of Actinobacteria.</title>
        <authorList>
            <person name="Neuenschwander S.M."/>
            <person name="Salcher M."/>
            <person name="Ghai R."/>
            <person name="Pernthaler J."/>
        </authorList>
    </citation>
    <scope>NUCLEOTIDE SEQUENCE [LARGE SCALE GENOMIC DNA]</scope>
    <source>
        <strain evidence="2">MMS-IIB-76</strain>
    </source>
</reference>
<evidence type="ECO:0000313" key="3">
    <source>
        <dbReference type="Proteomes" id="UP000217194"/>
    </source>
</evidence>
<protein>
    <submittedName>
        <fullName evidence="2">Transcriptional regulator</fullName>
    </submittedName>
</protein>
<dbReference type="Gene3D" id="1.10.260.40">
    <property type="entry name" value="lambda repressor-like DNA-binding domains"/>
    <property type="match status" value="1"/>
</dbReference>
<dbReference type="EMBL" id="CP016778">
    <property type="protein sequence ID" value="ASY22792.1"/>
    <property type="molecule type" value="Genomic_DNA"/>
</dbReference>
<dbReference type="InterPro" id="IPR001387">
    <property type="entry name" value="Cro/C1-type_HTH"/>
</dbReference>
<organism evidence="2 3">
    <name type="scientific">Candidatus Planktophila versatilis</name>
    <dbReference type="NCBI Taxonomy" id="1884905"/>
    <lineage>
        <taxon>Bacteria</taxon>
        <taxon>Bacillati</taxon>
        <taxon>Actinomycetota</taxon>
        <taxon>Actinomycetes</taxon>
        <taxon>Candidatus Nanopelagicales</taxon>
        <taxon>Candidatus Nanopelagicaceae</taxon>
        <taxon>Candidatus Planktophila</taxon>
    </lineage>
</organism>
<feature type="domain" description="HTH cro/C1-type" evidence="1">
    <location>
        <begin position="31"/>
        <end position="73"/>
    </location>
</feature>
<dbReference type="PROSITE" id="PS50943">
    <property type="entry name" value="HTH_CROC1"/>
    <property type="match status" value="1"/>
</dbReference>
<dbReference type="Proteomes" id="UP000217194">
    <property type="component" value="Chromosome"/>
</dbReference>
<accession>A0AAC9YVV0</accession>
<dbReference type="RefSeq" id="WP_190279055.1">
    <property type="nucleotide sequence ID" value="NZ_CP016775.1"/>
</dbReference>
<dbReference type="GO" id="GO:0003677">
    <property type="term" value="F:DNA binding"/>
    <property type="evidence" value="ECO:0007669"/>
    <property type="project" value="InterPro"/>
</dbReference>
<name>A0AAC9YVV0_9ACTN</name>
<evidence type="ECO:0000313" key="2">
    <source>
        <dbReference type="EMBL" id="ASY22792.1"/>
    </source>
</evidence>
<dbReference type="SMART" id="SM00530">
    <property type="entry name" value="HTH_XRE"/>
    <property type="match status" value="1"/>
</dbReference>
<dbReference type="InterPro" id="IPR010982">
    <property type="entry name" value="Lambda_DNA-bd_dom_sf"/>
</dbReference>
<dbReference type="Pfam" id="PF01381">
    <property type="entry name" value="HTH_3"/>
    <property type="match status" value="1"/>
</dbReference>
<proteinExistence type="predicted"/>
<sequence>MTRTLSRRYTKTESSEWLAQRLKKLDIRSYEEFANLVGLDRGTISRYFRHDRRPSIDVIAPLCEVLEVSPETLLIVLGALDKR</sequence>
<dbReference type="CDD" id="cd00093">
    <property type="entry name" value="HTH_XRE"/>
    <property type="match status" value="1"/>
</dbReference>
<dbReference type="AlphaFoldDB" id="A0AAC9YVV0"/>